<comment type="caution">
    <text evidence="1">The sequence shown here is derived from an EMBL/GenBank/DDBJ whole genome shotgun (WGS) entry which is preliminary data.</text>
</comment>
<proteinExistence type="predicted"/>
<gene>
    <name evidence="1" type="ORF">M3N55_00745</name>
</gene>
<dbReference type="RefSeq" id="WP_249055447.1">
    <property type="nucleotide sequence ID" value="NZ_JALZWP010000001.1"/>
</dbReference>
<name>A0ABT0LY36_9RHOB</name>
<organism evidence="1 2">
    <name type="scientific">Roseinatronobacter domitianus</name>
    <dbReference type="NCBI Taxonomy" id="2940293"/>
    <lineage>
        <taxon>Bacteria</taxon>
        <taxon>Pseudomonadati</taxon>
        <taxon>Pseudomonadota</taxon>
        <taxon>Alphaproteobacteria</taxon>
        <taxon>Rhodobacterales</taxon>
        <taxon>Paracoccaceae</taxon>
        <taxon>Roseinatronobacter</taxon>
    </lineage>
</organism>
<dbReference type="EMBL" id="JALZWP010000001">
    <property type="protein sequence ID" value="MCL1627248.1"/>
    <property type="molecule type" value="Genomic_DNA"/>
</dbReference>
<evidence type="ECO:0000313" key="2">
    <source>
        <dbReference type="Proteomes" id="UP001202550"/>
    </source>
</evidence>
<evidence type="ECO:0000313" key="1">
    <source>
        <dbReference type="EMBL" id="MCL1627248.1"/>
    </source>
</evidence>
<accession>A0ABT0LY36</accession>
<dbReference type="Pfam" id="PF11185">
    <property type="entry name" value="DUF2971"/>
    <property type="match status" value="1"/>
</dbReference>
<dbReference type="Proteomes" id="UP001202550">
    <property type="component" value="Unassembled WGS sequence"/>
</dbReference>
<protein>
    <submittedName>
        <fullName evidence="1">DUF2971 domain-containing protein</fullName>
    </submittedName>
</protein>
<sequence length="274" mass="31265">MVGQVHHYCSASVFLSFIKNKEIWLTALSQSNDHLEGTWMLRKWLELFDRSKDQDKTLKKKGARFAVETILDMYVALGTCFSEERDLLSQWRGYAADGTGFSISFDKEALTALASNSTETLPLTMSKVYYGHKDNKQSNEVIRILNDAFGEDAEKYKEYPDGIGDRQLAYTREKFKQQKNATRLLFTIKNEAFAEEREWRLFTFESVSKIKGVEFRESRGVLSPFVKFKIPVEAIRGITLGPTNKTPLKTIKNALQIHGITCPVSPSNASYRGF</sequence>
<dbReference type="InterPro" id="IPR021352">
    <property type="entry name" value="DUF2971"/>
</dbReference>
<keyword evidence="2" id="KW-1185">Reference proteome</keyword>
<reference evidence="1 2" key="1">
    <citation type="submission" date="2022-05" db="EMBL/GenBank/DDBJ databases">
        <title>Seasonal and diel survey of microbial diversity of the Tyrrhenian coast.</title>
        <authorList>
            <person name="Gattoni G."/>
            <person name="Corral P."/>
        </authorList>
    </citation>
    <scope>NUCLEOTIDE SEQUENCE [LARGE SCALE GENOMIC DNA]</scope>
    <source>
        <strain evidence="1 2">V10</strain>
    </source>
</reference>